<dbReference type="PANTHER" id="PTHR43806">
    <property type="entry name" value="PEPTIDASE S8"/>
    <property type="match status" value="1"/>
</dbReference>
<accession>A0A4Y7RFG5</accession>
<keyword evidence="2 6" id="KW-0645">Protease</keyword>
<comment type="caution">
    <text evidence="9">The sequence shown here is derived from an EMBL/GenBank/DDBJ whole genome shotgun (WGS) entry which is preliminary data.</text>
</comment>
<evidence type="ECO:0000256" key="1">
    <source>
        <dbReference type="ARBA" id="ARBA00011073"/>
    </source>
</evidence>
<dbReference type="Pfam" id="PF00082">
    <property type="entry name" value="Peptidase_S8"/>
    <property type="match status" value="1"/>
</dbReference>
<evidence type="ECO:0000256" key="6">
    <source>
        <dbReference type="PROSITE-ProRule" id="PRU01240"/>
    </source>
</evidence>
<keyword evidence="3 6" id="KW-0378">Hydrolase</keyword>
<dbReference type="InterPro" id="IPR023827">
    <property type="entry name" value="Peptidase_S8_Asp-AS"/>
</dbReference>
<name>A0A4Y7RFG5_9FIRM</name>
<evidence type="ECO:0000259" key="8">
    <source>
        <dbReference type="Pfam" id="PF00082"/>
    </source>
</evidence>
<dbReference type="SUPFAM" id="SSF52743">
    <property type="entry name" value="Subtilisin-like"/>
    <property type="match status" value="1"/>
</dbReference>
<evidence type="ECO:0000256" key="5">
    <source>
        <dbReference type="PIRSR" id="PIRSR615500-1"/>
    </source>
</evidence>
<dbReference type="EC" id="3.4.21.-" evidence="9"/>
<dbReference type="InterPro" id="IPR023828">
    <property type="entry name" value="Peptidase_S8_Ser-AS"/>
</dbReference>
<keyword evidence="4 6" id="KW-0720">Serine protease</keyword>
<evidence type="ECO:0000256" key="4">
    <source>
        <dbReference type="ARBA" id="ARBA00022825"/>
    </source>
</evidence>
<dbReference type="PROSITE" id="PS51892">
    <property type="entry name" value="SUBTILASE"/>
    <property type="match status" value="1"/>
</dbReference>
<dbReference type="CDD" id="cd07487">
    <property type="entry name" value="Peptidases_S8_1"/>
    <property type="match status" value="1"/>
</dbReference>
<dbReference type="GO" id="GO:0004252">
    <property type="term" value="F:serine-type endopeptidase activity"/>
    <property type="evidence" value="ECO:0007669"/>
    <property type="project" value="UniProtKB-UniRule"/>
</dbReference>
<dbReference type="EMBL" id="QFGA01000001">
    <property type="protein sequence ID" value="TEB07546.1"/>
    <property type="molecule type" value="Genomic_DNA"/>
</dbReference>
<dbReference type="GO" id="GO:0006508">
    <property type="term" value="P:proteolysis"/>
    <property type="evidence" value="ECO:0007669"/>
    <property type="project" value="UniProtKB-KW"/>
</dbReference>
<evidence type="ECO:0000256" key="2">
    <source>
        <dbReference type="ARBA" id="ARBA00022670"/>
    </source>
</evidence>
<dbReference type="PROSITE" id="PS00138">
    <property type="entry name" value="SUBTILASE_SER"/>
    <property type="match status" value="1"/>
</dbReference>
<dbReference type="PROSITE" id="PS00137">
    <property type="entry name" value="SUBTILASE_HIS"/>
    <property type="match status" value="1"/>
</dbReference>
<evidence type="ECO:0000256" key="7">
    <source>
        <dbReference type="RuleBase" id="RU003355"/>
    </source>
</evidence>
<feature type="domain" description="Peptidase S8/S53" evidence="8">
    <location>
        <begin position="139"/>
        <end position="419"/>
    </location>
</feature>
<comment type="similarity">
    <text evidence="1 6 7">Belongs to the peptidase S8 family.</text>
</comment>
<dbReference type="RefSeq" id="WP_190239408.1">
    <property type="nucleotide sequence ID" value="NZ_QFGA01000001.1"/>
</dbReference>
<feature type="active site" description="Charge relay system" evidence="5 6">
    <location>
        <position position="180"/>
    </location>
</feature>
<feature type="active site" description="Charge relay system" evidence="5 6">
    <location>
        <position position="372"/>
    </location>
</feature>
<feature type="active site" description="Charge relay system" evidence="5 6">
    <location>
        <position position="148"/>
    </location>
</feature>
<gene>
    <name evidence="9" type="primary">aprX_1</name>
    <name evidence="9" type="ORF">Psch_01101</name>
</gene>
<reference evidence="9 10" key="1">
    <citation type="journal article" date="2018" name="Environ. Microbiol.">
        <title>Novel energy conservation strategies and behaviour of Pelotomaculum schinkii driving syntrophic propionate catabolism.</title>
        <authorList>
            <person name="Hidalgo-Ahumada C.A.P."/>
            <person name="Nobu M.K."/>
            <person name="Narihiro T."/>
            <person name="Tamaki H."/>
            <person name="Liu W.T."/>
            <person name="Kamagata Y."/>
            <person name="Stams A.J.M."/>
            <person name="Imachi H."/>
            <person name="Sousa D.Z."/>
        </authorList>
    </citation>
    <scope>NUCLEOTIDE SEQUENCE [LARGE SCALE GENOMIC DNA]</scope>
    <source>
        <strain evidence="9 10">HH</strain>
    </source>
</reference>
<dbReference type="InterPro" id="IPR036852">
    <property type="entry name" value="Peptidase_S8/S53_dom_sf"/>
</dbReference>
<dbReference type="InterPro" id="IPR015500">
    <property type="entry name" value="Peptidase_S8_subtilisin-rel"/>
</dbReference>
<sequence length="433" mass="46685">MIFHEVNWLRAGAGKLCPQVKKAALEWYRPLKRVPCFLQKPFKYLKQLWRKIPVIVQVAESRSESCSFTDLANSANCTVQRTLSLINAFSTRVSSRQLELLAQNKLVKKIWYDREVRTVLDVASPAVQSAPLWEHDITGKGIVVAVLDTGIYEHPDLSGRIVGFKDFIKQKKKPYDDNGHGTHVAGDIGSNGSQSSFLYRGPASEASLVGIKVLDKMGSGLLSTVIEGIQWCIDNKENLGIRILNISLGSTATESYTDDPVCQAVDKAWSNGIVVCVAAGNEGPQSTTISSPGISPHVITVGAVDDKNTVALNDDQVAEFSSRGPTIDGLIKPDLLAPGVNIISLRSPCSKIDKQSKESRIATRYLALSGTSMATPVCSGVVAQMLQSDGSLTPDQVKKRLIETSKTLAGLDPNIQGAGVIDAIRATGIMAEV</sequence>
<dbReference type="InterPro" id="IPR022398">
    <property type="entry name" value="Peptidase_S8_His-AS"/>
</dbReference>
<dbReference type="InterPro" id="IPR000209">
    <property type="entry name" value="Peptidase_S8/S53_dom"/>
</dbReference>
<dbReference type="PRINTS" id="PR00723">
    <property type="entry name" value="SUBTILISIN"/>
</dbReference>
<keyword evidence="10" id="KW-1185">Reference proteome</keyword>
<proteinExistence type="inferred from homology"/>
<protein>
    <submittedName>
        <fullName evidence="9">Serine protease AprX</fullName>
        <ecNumber evidence="9">3.4.21.-</ecNumber>
    </submittedName>
</protein>
<evidence type="ECO:0000313" key="10">
    <source>
        <dbReference type="Proteomes" id="UP000298324"/>
    </source>
</evidence>
<evidence type="ECO:0000313" key="9">
    <source>
        <dbReference type="EMBL" id="TEB07546.1"/>
    </source>
</evidence>
<evidence type="ECO:0000256" key="3">
    <source>
        <dbReference type="ARBA" id="ARBA00022801"/>
    </source>
</evidence>
<organism evidence="9 10">
    <name type="scientific">Pelotomaculum schinkii</name>
    <dbReference type="NCBI Taxonomy" id="78350"/>
    <lineage>
        <taxon>Bacteria</taxon>
        <taxon>Bacillati</taxon>
        <taxon>Bacillota</taxon>
        <taxon>Clostridia</taxon>
        <taxon>Eubacteriales</taxon>
        <taxon>Desulfotomaculaceae</taxon>
        <taxon>Pelotomaculum</taxon>
    </lineage>
</organism>
<dbReference type="PANTHER" id="PTHR43806:SF65">
    <property type="entry name" value="SERINE PROTEASE APRX"/>
    <property type="match status" value="1"/>
</dbReference>
<dbReference type="AlphaFoldDB" id="A0A4Y7RFG5"/>
<dbReference type="PROSITE" id="PS00136">
    <property type="entry name" value="SUBTILASE_ASP"/>
    <property type="match status" value="1"/>
</dbReference>
<dbReference type="InterPro" id="IPR050131">
    <property type="entry name" value="Peptidase_S8_subtilisin-like"/>
</dbReference>
<dbReference type="Gene3D" id="3.40.50.200">
    <property type="entry name" value="Peptidase S8/S53 domain"/>
    <property type="match status" value="1"/>
</dbReference>
<dbReference type="Proteomes" id="UP000298324">
    <property type="component" value="Unassembled WGS sequence"/>
</dbReference>